<feature type="domain" description="HTH luxR-type" evidence="4">
    <location>
        <begin position="886"/>
        <end position="951"/>
    </location>
</feature>
<evidence type="ECO:0000259" key="4">
    <source>
        <dbReference type="PROSITE" id="PS50043"/>
    </source>
</evidence>
<dbReference type="PROSITE" id="PS00622">
    <property type="entry name" value="HTH_LUXR_1"/>
    <property type="match status" value="1"/>
</dbReference>
<evidence type="ECO:0000256" key="2">
    <source>
        <dbReference type="ARBA" id="ARBA00022840"/>
    </source>
</evidence>
<evidence type="ECO:0000256" key="1">
    <source>
        <dbReference type="ARBA" id="ARBA00022741"/>
    </source>
</evidence>
<dbReference type="PANTHER" id="PTHR16305">
    <property type="entry name" value="TESTICULAR SOLUBLE ADENYLYL CYCLASE"/>
    <property type="match status" value="1"/>
</dbReference>
<dbReference type="Gene3D" id="1.10.10.10">
    <property type="entry name" value="Winged helix-like DNA-binding domain superfamily/Winged helix DNA-binding domain"/>
    <property type="match status" value="1"/>
</dbReference>
<gene>
    <name evidence="5" type="ORF">GCM10022255_066390</name>
</gene>
<dbReference type="SMART" id="SM00421">
    <property type="entry name" value="HTH_LUXR"/>
    <property type="match status" value="1"/>
</dbReference>
<dbReference type="Pfam" id="PF00196">
    <property type="entry name" value="GerE"/>
    <property type="match status" value="1"/>
</dbReference>
<feature type="region of interest" description="Disordered" evidence="3">
    <location>
        <begin position="874"/>
        <end position="895"/>
    </location>
</feature>
<dbReference type="Proteomes" id="UP001500620">
    <property type="component" value="Unassembled WGS sequence"/>
</dbReference>
<feature type="compositionally biased region" description="Basic and acidic residues" evidence="3">
    <location>
        <begin position="874"/>
        <end position="894"/>
    </location>
</feature>
<evidence type="ECO:0000256" key="3">
    <source>
        <dbReference type="SAM" id="MobiDB-lite"/>
    </source>
</evidence>
<name>A0ABP8DH46_9ACTN</name>
<dbReference type="InterPro" id="IPR041664">
    <property type="entry name" value="AAA_16"/>
</dbReference>
<comment type="caution">
    <text evidence="5">The sequence shown here is derived from an EMBL/GenBank/DDBJ whole genome shotgun (WGS) entry which is preliminary data.</text>
</comment>
<sequence>MAHIIPHAPPDPGAVTALSARTLGGHAAPGRWMLDAVSTTSGRRLLGRDDELRSLFGHLDEVGTRGCAIGLLGEPGVGKSALQAEAVQHARSLGFTVLTARGSQSETHLPFASLHQVLRPLLHRADRLPAMQRDALLACFAMGESVEVNPFFTFLAVLELLVDLAARTPVLVCLDDLHWMDQPSIDALAFVARRITGERVVVLCTSRPAPLPFADAHTVEWTQLRGIDEASAAALLDARAPRLTPAMRDRVLAQARGNPLALVEFATALESGRYTWTELDDDLPMTTRLERAFAARAEHLDPAVRAILTVAAVDDGDDVGDVLAAAQILHGAPLDRAAAQPAFEHGLLTVVGERYHIAHPLVGSALRQAMPPATRQRAHEALARVLAAHPDRAVWHRASSVSGRDERIAAELEQAAGNAQRRGAIASAAAWLERAAALSPDPRSQAARLLSAAELGYQLGRFGQVEQIKAQVTGMTLRPRDRSRLAWLEGVFHDGSTGEPAEVRHLVDMARQATEGQDVELAMQLLVGAARRVWWRDPGAPLRHEIVLAARQVDVPGDDPRLLAIYALSESHEQGPLVIERLARWPADAGGRPDLAGLLGIAAFCTGDFRRAVAFLSTPVQELRAQGRMSLLAEALAIRAWAEIYLGTFDAARSADEAMRLADETGQSLWAATARIAVALIDGVGTGWDTRHDLLSEAQHVALRTPNAASSLLAGVQLARGIAELGANRHEQAYSELRRVFQPADPAFQRMQQVWALGYLADAAVHTGRHAEARSTLAAMERIAGTSPATGSIIALEYSRAVLADAASAEELFRTAMDGASSGLPWHRARAELAYGSWLRRQRRAVESRESLRAARAAFEAVGARTWAQRADQELRATGERGWRPTSSPRERLSPQETQIAELAAQGLSNREIGQRLFLSHRTVSTHLYRIFPKLGIVSRNQLADALQSRDGA</sequence>
<dbReference type="InterPro" id="IPR016032">
    <property type="entry name" value="Sig_transdc_resp-reg_C-effctor"/>
</dbReference>
<dbReference type="PROSITE" id="PS50043">
    <property type="entry name" value="HTH_LUXR_2"/>
    <property type="match status" value="1"/>
</dbReference>
<accession>A0ABP8DH46</accession>
<evidence type="ECO:0000313" key="6">
    <source>
        <dbReference type="Proteomes" id="UP001500620"/>
    </source>
</evidence>
<dbReference type="Gene3D" id="3.40.50.300">
    <property type="entry name" value="P-loop containing nucleotide triphosphate hydrolases"/>
    <property type="match status" value="1"/>
</dbReference>
<reference evidence="6" key="1">
    <citation type="journal article" date="2019" name="Int. J. Syst. Evol. Microbiol.">
        <title>The Global Catalogue of Microorganisms (GCM) 10K type strain sequencing project: providing services to taxonomists for standard genome sequencing and annotation.</title>
        <authorList>
            <consortium name="The Broad Institute Genomics Platform"/>
            <consortium name="The Broad Institute Genome Sequencing Center for Infectious Disease"/>
            <person name="Wu L."/>
            <person name="Ma J."/>
        </authorList>
    </citation>
    <scope>NUCLEOTIDE SEQUENCE [LARGE SCALE GENOMIC DNA]</scope>
    <source>
        <strain evidence="6">JCM 17441</strain>
    </source>
</reference>
<keyword evidence="1" id="KW-0547">Nucleotide-binding</keyword>
<proteinExistence type="predicted"/>
<dbReference type="SUPFAM" id="SSF46894">
    <property type="entry name" value="C-terminal effector domain of the bipartite response regulators"/>
    <property type="match status" value="1"/>
</dbReference>
<organism evidence="5 6">
    <name type="scientific">Dactylosporangium darangshiense</name>
    <dbReference type="NCBI Taxonomy" id="579108"/>
    <lineage>
        <taxon>Bacteria</taxon>
        <taxon>Bacillati</taxon>
        <taxon>Actinomycetota</taxon>
        <taxon>Actinomycetes</taxon>
        <taxon>Micromonosporales</taxon>
        <taxon>Micromonosporaceae</taxon>
        <taxon>Dactylosporangium</taxon>
    </lineage>
</organism>
<dbReference type="CDD" id="cd06170">
    <property type="entry name" value="LuxR_C_like"/>
    <property type="match status" value="1"/>
</dbReference>
<dbReference type="InterPro" id="IPR036388">
    <property type="entry name" value="WH-like_DNA-bd_sf"/>
</dbReference>
<evidence type="ECO:0000313" key="5">
    <source>
        <dbReference type="EMBL" id="GAA4255871.1"/>
    </source>
</evidence>
<keyword evidence="6" id="KW-1185">Reference proteome</keyword>
<protein>
    <submittedName>
        <fullName evidence="5">LuxR family transcriptional regulator</fullName>
    </submittedName>
</protein>
<dbReference type="Pfam" id="PF13191">
    <property type="entry name" value="AAA_16"/>
    <property type="match status" value="1"/>
</dbReference>
<dbReference type="PANTHER" id="PTHR16305:SF35">
    <property type="entry name" value="TRANSCRIPTIONAL ACTIVATOR DOMAIN"/>
    <property type="match status" value="1"/>
</dbReference>
<keyword evidence="2" id="KW-0067">ATP-binding</keyword>
<dbReference type="EMBL" id="BAABAT010000022">
    <property type="protein sequence ID" value="GAA4255871.1"/>
    <property type="molecule type" value="Genomic_DNA"/>
</dbReference>
<dbReference type="InterPro" id="IPR000792">
    <property type="entry name" value="Tscrpt_reg_LuxR_C"/>
</dbReference>
<dbReference type="PRINTS" id="PR00038">
    <property type="entry name" value="HTHLUXR"/>
</dbReference>
<dbReference type="InterPro" id="IPR027417">
    <property type="entry name" value="P-loop_NTPase"/>
</dbReference>
<dbReference type="SUPFAM" id="SSF52540">
    <property type="entry name" value="P-loop containing nucleoside triphosphate hydrolases"/>
    <property type="match status" value="1"/>
</dbReference>